<organism evidence="1 2">
    <name type="scientific">Ohtaekwangia kribbensis</name>
    <dbReference type="NCBI Taxonomy" id="688913"/>
    <lineage>
        <taxon>Bacteria</taxon>
        <taxon>Pseudomonadati</taxon>
        <taxon>Bacteroidota</taxon>
        <taxon>Cytophagia</taxon>
        <taxon>Cytophagales</taxon>
        <taxon>Fulvivirgaceae</taxon>
        <taxon>Ohtaekwangia</taxon>
    </lineage>
</organism>
<keyword evidence="2" id="KW-1185">Reference proteome</keyword>
<name>A0ABW3K975_9BACT</name>
<dbReference type="EMBL" id="JBHTKA010000014">
    <property type="protein sequence ID" value="MFD1002859.1"/>
    <property type="molecule type" value="Genomic_DNA"/>
</dbReference>
<reference evidence="2" key="1">
    <citation type="journal article" date="2019" name="Int. J. Syst. Evol. Microbiol.">
        <title>The Global Catalogue of Microorganisms (GCM) 10K type strain sequencing project: providing services to taxonomists for standard genome sequencing and annotation.</title>
        <authorList>
            <consortium name="The Broad Institute Genomics Platform"/>
            <consortium name="The Broad Institute Genome Sequencing Center for Infectious Disease"/>
            <person name="Wu L."/>
            <person name="Ma J."/>
        </authorList>
    </citation>
    <scope>NUCLEOTIDE SEQUENCE [LARGE SCALE GENOMIC DNA]</scope>
    <source>
        <strain evidence="2">CCUG 58938</strain>
    </source>
</reference>
<evidence type="ECO:0000313" key="2">
    <source>
        <dbReference type="Proteomes" id="UP001597112"/>
    </source>
</evidence>
<dbReference type="Proteomes" id="UP001597112">
    <property type="component" value="Unassembled WGS sequence"/>
</dbReference>
<gene>
    <name evidence="1" type="ORF">ACFQ21_26265</name>
</gene>
<sequence length="116" mass="13664">MRQMRKELAKEAGQRKRFRAVFSRFGKKVNFKGYSAETVLLQHVVDMETGKVVTDHIWFSYTKGFEKVKLTEGVLLEFDARIKEYRKGYVNTRYKINNSKSDYKLSNPTRITMAEV</sequence>
<accession>A0ABW3K975</accession>
<comment type="caution">
    <text evidence="1">The sequence shown here is derived from an EMBL/GenBank/DDBJ whole genome shotgun (WGS) entry which is preliminary data.</text>
</comment>
<evidence type="ECO:0000313" key="1">
    <source>
        <dbReference type="EMBL" id="MFD1002859.1"/>
    </source>
</evidence>
<proteinExistence type="predicted"/>
<dbReference type="RefSeq" id="WP_377584643.1">
    <property type="nucleotide sequence ID" value="NZ_JBHTKA010000014.1"/>
</dbReference>
<protein>
    <submittedName>
        <fullName evidence="1">Uncharacterized protein</fullName>
    </submittedName>
</protein>